<dbReference type="GO" id="GO:0007094">
    <property type="term" value="P:mitotic spindle assembly checkpoint signaling"/>
    <property type="evidence" value="ECO:0007669"/>
    <property type="project" value="TreeGrafter"/>
</dbReference>
<dbReference type="InterPro" id="IPR017441">
    <property type="entry name" value="Protein_kinase_ATP_BS"/>
</dbReference>
<evidence type="ECO:0000259" key="8">
    <source>
        <dbReference type="PROSITE" id="PS50011"/>
    </source>
</evidence>
<feature type="compositionally biased region" description="Low complexity" evidence="7">
    <location>
        <begin position="310"/>
        <end position="321"/>
    </location>
</feature>
<name>A0A3B3QJ00_9TELE</name>
<dbReference type="Gene3D" id="1.10.510.10">
    <property type="entry name" value="Transferase(Phosphotransferase) domain 1"/>
    <property type="match status" value="1"/>
</dbReference>
<dbReference type="GO" id="GO:0004712">
    <property type="term" value="F:protein serine/threonine/tyrosine kinase activity"/>
    <property type="evidence" value="ECO:0007669"/>
    <property type="project" value="TreeGrafter"/>
</dbReference>
<dbReference type="GeneTree" id="ENSGT00950000182984"/>
<organism evidence="9 10">
    <name type="scientific">Paramormyrops kingsleyae</name>
    <dbReference type="NCBI Taxonomy" id="1676925"/>
    <lineage>
        <taxon>Eukaryota</taxon>
        <taxon>Metazoa</taxon>
        <taxon>Chordata</taxon>
        <taxon>Craniata</taxon>
        <taxon>Vertebrata</taxon>
        <taxon>Euteleostomi</taxon>
        <taxon>Actinopterygii</taxon>
        <taxon>Neopterygii</taxon>
        <taxon>Teleostei</taxon>
        <taxon>Osteoglossocephala</taxon>
        <taxon>Osteoglossomorpha</taxon>
        <taxon>Osteoglossiformes</taxon>
        <taxon>Mormyridae</taxon>
        <taxon>Paramormyrops</taxon>
    </lineage>
</organism>
<reference evidence="9" key="1">
    <citation type="submission" date="2025-08" db="UniProtKB">
        <authorList>
            <consortium name="Ensembl"/>
        </authorList>
    </citation>
    <scope>IDENTIFICATION</scope>
</reference>
<dbReference type="GO" id="GO:0005524">
    <property type="term" value="F:ATP binding"/>
    <property type="evidence" value="ECO:0007669"/>
    <property type="project" value="UniProtKB-UniRule"/>
</dbReference>
<dbReference type="GO" id="GO:0004674">
    <property type="term" value="F:protein serine/threonine kinase activity"/>
    <property type="evidence" value="ECO:0007669"/>
    <property type="project" value="UniProtKB-KW"/>
</dbReference>
<dbReference type="Pfam" id="PF00069">
    <property type="entry name" value="Pkinase"/>
    <property type="match status" value="1"/>
</dbReference>
<dbReference type="AlphaFoldDB" id="A0A3B3QJ00"/>
<protein>
    <submittedName>
        <fullName evidence="9">Ttk protein kinase</fullName>
    </submittedName>
</protein>
<dbReference type="FunFam" id="1.10.510.10:FF:000224">
    <property type="entry name" value="serine/threonine-protein kinase mph1 isoform X1"/>
    <property type="match status" value="1"/>
</dbReference>
<keyword evidence="4" id="KW-0418">Kinase</keyword>
<dbReference type="GO" id="GO:0005634">
    <property type="term" value="C:nucleus"/>
    <property type="evidence" value="ECO:0007669"/>
    <property type="project" value="TreeGrafter"/>
</dbReference>
<feature type="region of interest" description="Disordered" evidence="7">
    <location>
        <begin position="241"/>
        <end position="350"/>
    </location>
</feature>
<feature type="binding site" evidence="6">
    <location>
        <position position="703"/>
    </location>
    <ligand>
        <name>ATP</name>
        <dbReference type="ChEBI" id="CHEBI:30616"/>
    </ligand>
</feature>
<sequence length="1005" mass="111009">MENEEKTDRMLQFALLCQKLKNIKSTFLSDDDISPKQTDDIYQVLSSNSPEACLTYLVNLEKRGNPQTDPILLTKLMDGYTRVFSCLPLDKHSQNESYAKMLVRFAELKAIQDPDEAQDSFIVARSNSKMFAFVHIAHAQFELSRGNVKKSTSILQRAFWTNAKPTELLETALQNLKAGKAQLLPQEEKENIAWFGGSADLTPTLSVTQAPTKSSRPSQGTGDLHLGGLLCSSMDQKSSFLEDPLPGWRSSSQRKKPSNMPGRVPLVPLPIPEDDDDDDGRPVKKNDGSGPSSLNWQASGAKANPVFSLSSSKKSSGDGDSYTLLNRKPSIISPEPRPWEDPGSVDSTTTLLHRPERKGSLWSEDNTESIKQVLSSNSPETCRTYLVNLEKRGNPQTDVSLLTKLMDGYTRVFSSLPLAKHSQNESYAKMLVRFAELKAIQDPEEAQDNFIVARSNSKMFAFVHIAHAQFELSQGSAKKSALILHRAFGANAKPTELLETALQNLKAGKAQLLPLEDKEKVTGSSAGALTETRDTLGCSQGGASSSGPYRPMCKEISTDWKIPARINRHPSAEEKPSPFISVPAPAPAPPLLPATRGSSTLTCQTPNYKTLSATSYATPVQKNPPQCAPSTVPRGPAPSQQPCTPLNQMSHLQQTPQGLGATFSNDSITIKGKQFFILKMIGRGGSSKVYQVLDHRKQLFAVKYVNLEEADIQTVASYKNEIEHLNHLQQYSDQIIKLYDYEITNSYIYMLMECGNLDLNTWLRNRKEVNPLERKLYWKNMLEAVQTIHRHGIVHSDLKPANFVIVNATLKLIDFGIANRIQPDVTSIMKDSQLGTLSYMPPEAIKDTSKGGKPGSKISPKGDVWSLGCILYYMTYGKTPFQSITNQISKLHAIIDPSHQIDFPDVAEKDLLDVLKRCLVRNPKERISIAELLSHPYLQLQPLPSPNPPQPANADLQRILNELAALQSPNSIARAASNLARMCNSGKRLDVSECLKASSQTSGKM</sequence>
<evidence type="ECO:0000256" key="1">
    <source>
        <dbReference type="ARBA" id="ARBA00022527"/>
    </source>
</evidence>
<dbReference type="Gene3D" id="3.30.200.20">
    <property type="entry name" value="Phosphorylase Kinase, domain 1"/>
    <property type="match status" value="1"/>
</dbReference>
<evidence type="ECO:0000256" key="6">
    <source>
        <dbReference type="PROSITE-ProRule" id="PRU10141"/>
    </source>
</evidence>
<dbReference type="PANTHER" id="PTHR22974:SF21">
    <property type="entry name" value="DUAL SPECIFICITY PROTEIN KINASE TTK"/>
    <property type="match status" value="1"/>
</dbReference>
<accession>A0A3B3QJ00</accession>
<dbReference type="STRING" id="1676925.ENSPKIP00000006083"/>
<dbReference type="CDD" id="cd14131">
    <property type="entry name" value="PKc_Mps1"/>
    <property type="match status" value="1"/>
</dbReference>
<dbReference type="OrthoDB" id="20524at2759"/>
<dbReference type="InterPro" id="IPR027084">
    <property type="entry name" value="Mps1_cat"/>
</dbReference>
<evidence type="ECO:0000256" key="2">
    <source>
        <dbReference type="ARBA" id="ARBA00022679"/>
    </source>
</evidence>
<reference evidence="9" key="2">
    <citation type="submission" date="2025-09" db="UniProtKB">
        <authorList>
            <consortium name="Ensembl"/>
        </authorList>
    </citation>
    <scope>IDENTIFICATION</scope>
</reference>
<dbReference type="PANTHER" id="PTHR22974">
    <property type="entry name" value="MIXED LINEAGE PROTEIN KINASE"/>
    <property type="match status" value="1"/>
</dbReference>
<dbReference type="PROSITE" id="PS00108">
    <property type="entry name" value="PROTEIN_KINASE_ST"/>
    <property type="match status" value="1"/>
</dbReference>
<dbReference type="FunFam" id="1.25.40.10:FF:000101">
    <property type="entry name" value="Dual specificity protein kinase TTK"/>
    <property type="match status" value="2"/>
</dbReference>
<keyword evidence="1" id="KW-0723">Serine/threonine-protein kinase</keyword>
<dbReference type="GO" id="GO:0033316">
    <property type="term" value="P:meiotic spindle assembly checkpoint signaling"/>
    <property type="evidence" value="ECO:0007669"/>
    <property type="project" value="TreeGrafter"/>
</dbReference>
<feature type="compositionally biased region" description="Polar residues" evidence="7">
    <location>
        <begin position="289"/>
        <end position="298"/>
    </location>
</feature>
<dbReference type="InterPro" id="IPR008271">
    <property type="entry name" value="Ser/Thr_kinase_AS"/>
</dbReference>
<dbReference type="PROSITE" id="PS00107">
    <property type="entry name" value="PROTEIN_KINASE_ATP"/>
    <property type="match status" value="1"/>
</dbReference>
<dbReference type="InterPro" id="IPR000719">
    <property type="entry name" value="Prot_kinase_dom"/>
</dbReference>
<dbReference type="GO" id="GO:0098813">
    <property type="term" value="P:nuclear chromosome segregation"/>
    <property type="evidence" value="ECO:0007669"/>
    <property type="project" value="UniProtKB-ARBA"/>
</dbReference>
<feature type="domain" description="Protein kinase" evidence="8">
    <location>
        <begin position="675"/>
        <end position="938"/>
    </location>
</feature>
<keyword evidence="3 6" id="KW-0547">Nucleotide-binding</keyword>
<evidence type="ECO:0000256" key="5">
    <source>
        <dbReference type="ARBA" id="ARBA00022840"/>
    </source>
</evidence>
<dbReference type="SUPFAM" id="SSF56112">
    <property type="entry name" value="Protein kinase-like (PK-like)"/>
    <property type="match status" value="1"/>
</dbReference>
<dbReference type="SMART" id="SM00220">
    <property type="entry name" value="S_TKc"/>
    <property type="match status" value="1"/>
</dbReference>
<evidence type="ECO:0000256" key="7">
    <source>
        <dbReference type="SAM" id="MobiDB-lite"/>
    </source>
</evidence>
<keyword evidence="2" id="KW-0808">Transferase</keyword>
<keyword evidence="10" id="KW-1185">Reference proteome</keyword>
<dbReference type="CTD" id="7272"/>
<dbReference type="Ensembl" id="ENSPKIT00000030104.1">
    <property type="protein sequence ID" value="ENSPKIP00000006083.1"/>
    <property type="gene ID" value="ENSPKIG00000022506.1"/>
</dbReference>
<dbReference type="PROSITE" id="PS50011">
    <property type="entry name" value="PROTEIN_KINASE_DOM"/>
    <property type="match status" value="1"/>
</dbReference>
<dbReference type="GO" id="GO:0034501">
    <property type="term" value="P:protein localization to kinetochore"/>
    <property type="evidence" value="ECO:0007669"/>
    <property type="project" value="TreeGrafter"/>
</dbReference>
<feature type="compositionally biased region" description="Polar residues" evidence="7">
    <location>
        <begin position="205"/>
        <end position="221"/>
    </location>
</feature>
<dbReference type="Gene3D" id="1.25.40.10">
    <property type="entry name" value="Tetratricopeptide repeat domain"/>
    <property type="match status" value="2"/>
</dbReference>
<keyword evidence="5 6" id="KW-0067">ATP-binding</keyword>
<feature type="region of interest" description="Disordered" evidence="7">
    <location>
        <begin position="619"/>
        <end position="642"/>
    </location>
</feature>
<evidence type="ECO:0000313" key="9">
    <source>
        <dbReference type="Ensembl" id="ENSPKIP00000006083.1"/>
    </source>
</evidence>
<dbReference type="InterPro" id="IPR011009">
    <property type="entry name" value="Kinase-like_dom_sf"/>
</dbReference>
<dbReference type="Proteomes" id="UP000261540">
    <property type="component" value="Unplaced"/>
</dbReference>
<proteinExistence type="predicted"/>
<evidence type="ECO:0000256" key="3">
    <source>
        <dbReference type="ARBA" id="ARBA00022741"/>
    </source>
</evidence>
<evidence type="ECO:0000256" key="4">
    <source>
        <dbReference type="ARBA" id="ARBA00022777"/>
    </source>
</evidence>
<dbReference type="KEGG" id="pki:111844490"/>
<dbReference type="GO" id="GO:0000776">
    <property type="term" value="C:kinetochore"/>
    <property type="evidence" value="ECO:0007669"/>
    <property type="project" value="TreeGrafter"/>
</dbReference>
<feature type="region of interest" description="Disordered" evidence="7">
    <location>
        <begin position="205"/>
        <end position="228"/>
    </location>
</feature>
<dbReference type="InterPro" id="IPR011990">
    <property type="entry name" value="TPR-like_helical_dom_sf"/>
</dbReference>
<dbReference type="FunFam" id="3.30.200.20:FF:000131">
    <property type="entry name" value="Dual specificity protein kinase TTK"/>
    <property type="match status" value="1"/>
</dbReference>
<evidence type="ECO:0000313" key="10">
    <source>
        <dbReference type="Proteomes" id="UP000261540"/>
    </source>
</evidence>